<accession>A0A0D8JDX7</accession>
<keyword evidence="1" id="KW-0812">Transmembrane</keyword>
<feature type="transmembrane region" description="Helical" evidence="1">
    <location>
        <begin position="16"/>
        <end position="34"/>
    </location>
</feature>
<evidence type="ECO:0000313" key="3">
    <source>
        <dbReference type="Proteomes" id="UP000032544"/>
    </source>
</evidence>
<dbReference type="EMBL" id="JRHC01000001">
    <property type="protein sequence ID" value="KJF44944.1"/>
    <property type="molecule type" value="Genomic_DNA"/>
</dbReference>
<comment type="caution">
    <text evidence="2">The sequence shown here is derived from an EMBL/GenBank/DDBJ whole genome shotgun (WGS) entry which is preliminary data.</text>
</comment>
<gene>
    <name evidence="2" type="ORF">LH29_05850</name>
</gene>
<evidence type="ECO:0000313" key="2">
    <source>
        <dbReference type="EMBL" id="KJF44944.1"/>
    </source>
</evidence>
<protein>
    <submittedName>
        <fullName evidence="2">Uncharacterized protein</fullName>
    </submittedName>
</protein>
<dbReference type="AlphaFoldDB" id="A0A0D8JDX7"/>
<evidence type="ECO:0000256" key="1">
    <source>
        <dbReference type="SAM" id="Phobius"/>
    </source>
</evidence>
<name>A0A0D8JDX7_9BACT</name>
<keyword evidence="3" id="KW-1185">Reference proteome</keyword>
<dbReference type="RefSeq" id="WP_045026583.1">
    <property type="nucleotide sequence ID" value="NZ_JRHC01000001.1"/>
</dbReference>
<dbReference type="Proteomes" id="UP000032544">
    <property type="component" value="Unassembled WGS sequence"/>
</dbReference>
<sequence length="76" mass="8300">MKNGLIADLNLVKPNGLLWGGSGNAVFIAMWILIEKKQNNKRLPIPGNLFVSGSVLLSRMLSVSIKSDHSEEHTSI</sequence>
<dbReference type="STRING" id="1544798.LH29_05850"/>
<proteinExistence type="predicted"/>
<keyword evidence="1" id="KW-1133">Transmembrane helix</keyword>
<organism evidence="2 3">
    <name type="scientific">Draconibacterium sediminis</name>
    <dbReference type="NCBI Taxonomy" id="1544798"/>
    <lineage>
        <taxon>Bacteria</taxon>
        <taxon>Pseudomonadati</taxon>
        <taxon>Bacteroidota</taxon>
        <taxon>Bacteroidia</taxon>
        <taxon>Marinilabiliales</taxon>
        <taxon>Prolixibacteraceae</taxon>
        <taxon>Draconibacterium</taxon>
    </lineage>
</organism>
<keyword evidence="1" id="KW-0472">Membrane</keyword>
<reference evidence="2 3" key="1">
    <citation type="submission" date="2014-09" db="EMBL/GenBank/DDBJ databases">
        <title>Draft Genome Sequence of Draconibacterium sp. JN14CK-3.</title>
        <authorList>
            <person name="Dong C."/>
            <person name="Lai Q."/>
            <person name="Shao Z."/>
        </authorList>
    </citation>
    <scope>NUCLEOTIDE SEQUENCE [LARGE SCALE GENOMIC DNA]</scope>
    <source>
        <strain evidence="2 3">JN14CK-3</strain>
    </source>
</reference>